<dbReference type="AlphaFoldDB" id="A0A212KIC6"/>
<dbReference type="GO" id="GO:0005524">
    <property type="term" value="F:ATP binding"/>
    <property type="evidence" value="ECO:0007669"/>
    <property type="project" value="UniProtKB-KW"/>
</dbReference>
<dbReference type="PANTHER" id="PTHR42734:SF6">
    <property type="entry name" value="MOLYBDATE IMPORT ATP-BINDING PROTEIN MOLC"/>
    <property type="match status" value="1"/>
</dbReference>
<name>A0A212KIC6_9BACT</name>
<dbReference type="CDD" id="cd03214">
    <property type="entry name" value="ABC_Iron-Siderophores_B12_Hemin"/>
    <property type="match status" value="1"/>
</dbReference>
<evidence type="ECO:0000259" key="5">
    <source>
        <dbReference type="PROSITE" id="PS50893"/>
    </source>
</evidence>
<proteinExistence type="inferred from homology"/>
<dbReference type="PROSITE" id="PS50893">
    <property type="entry name" value="ABC_TRANSPORTER_2"/>
    <property type="match status" value="1"/>
</dbReference>
<feature type="domain" description="ABC transporter" evidence="5">
    <location>
        <begin position="2"/>
        <end position="237"/>
    </location>
</feature>
<reference evidence="6" key="1">
    <citation type="submission" date="2016-04" db="EMBL/GenBank/DDBJ databases">
        <authorList>
            <person name="Evans L.H."/>
            <person name="Alamgir A."/>
            <person name="Owens N."/>
            <person name="Weber N.D."/>
            <person name="Virtaneva K."/>
            <person name="Barbian K."/>
            <person name="Babar A."/>
            <person name="Rosenke K."/>
        </authorList>
    </citation>
    <scope>NUCLEOTIDE SEQUENCE</scope>
    <source>
        <strain evidence="6">92-2</strain>
    </source>
</reference>
<dbReference type="Gene3D" id="3.40.50.300">
    <property type="entry name" value="P-loop containing nucleotide triphosphate hydrolases"/>
    <property type="match status" value="1"/>
</dbReference>
<evidence type="ECO:0000313" key="6">
    <source>
        <dbReference type="EMBL" id="SBW11325.1"/>
    </source>
</evidence>
<dbReference type="RefSeq" id="WP_215647429.1">
    <property type="nucleotide sequence ID" value="NZ_LT598928.1"/>
</dbReference>
<gene>
    <name evidence="6" type="ORF">KM92DES2_20029</name>
</gene>
<dbReference type="SMART" id="SM00382">
    <property type="entry name" value="AAA"/>
    <property type="match status" value="1"/>
</dbReference>
<dbReference type="SUPFAM" id="SSF52540">
    <property type="entry name" value="P-loop containing nucleoside triphosphate hydrolases"/>
    <property type="match status" value="1"/>
</dbReference>
<dbReference type="InterPro" id="IPR017871">
    <property type="entry name" value="ABC_transporter-like_CS"/>
</dbReference>
<protein>
    <submittedName>
        <fullName evidence="6">ABC transporter related</fullName>
    </submittedName>
</protein>
<dbReference type="PANTHER" id="PTHR42734">
    <property type="entry name" value="METAL TRANSPORT SYSTEM ATP-BINDING PROTEIN TM_0124-RELATED"/>
    <property type="match status" value="1"/>
</dbReference>
<dbReference type="InterPro" id="IPR027417">
    <property type="entry name" value="P-loop_NTPase"/>
</dbReference>
<dbReference type="GO" id="GO:0016887">
    <property type="term" value="F:ATP hydrolysis activity"/>
    <property type="evidence" value="ECO:0007669"/>
    <property type="project" value="InterPro"/>
</dbReference>
<dbReference type="PROSITE" id="PS00211">
    <property type="entry name" value="ABC_TRANSPORTER_1"/>
    <property type="match status" value="1"/>
</dbReference>
<keyword evidence="2" id="KW-0813">Transport</keyword>
<evidence type="ECO:0000256" key="3">
    <source>
        <dbReference type="ARBA" id="ARBA00022741"/>
    </source>
</evidence>
<dbReference type="InterPro" id="IPR003439">
    <property type="entry name" value="ABC_transporter-like_ATP-bd"/>
</dbReference>
<comment type="similarity">
    <text evidence="1">Belongs to the ABC transporter superfamily.</text>
</comment>
<dbReference type="EMBL" id="FLUP01000002">
    <property type="protein sequence ID" value="SBW11325.1"/>
    <property type="molecule type" value="Genomic_DNA"/>
</dbReference>
<accession>A0A212KIC6</accession>
<evidence type="ECO:0000256" key="4">
    <source>
        <dbReference type="ARBA" id="ARBA00022840"/>
    </source>
</evidence>
<keyword evidence="3" id="KW-0547">Nucleotide-binding</keyword>
<organism evidence="6">
    <name type="scientific">uncultured Desulfovibrio sp</name>
    <dbReference type="NCBI Taxonomy" id="167968"/>
    <lineage>
        <taxon>Bacteria</taxon>
        <taxon>Pseudomonadati</taxon>
        <taxon>Thermodesulfobacteriota</taxon>
        <taxon>Desulfovibrionia</taxon>
        <taxon>Desulfovibrionales</taxon>
        <taxon>Desulfovibrionaceae</taxon>
        <taxon>Desulfovibrio</taxon>
        <taxon>environmental samples</taxon>
    </lineage>
</organism>
<evidence type="ECO:0000256" key="1">
    <source>
        <dbReference type="ARBA" id="ARBA00005417"/>
    </source>
</evidence>
<dbReference type="InterPro" id="IPR003593">
    <property type="entry name" value="AAA+_ATPase"/>
</dbReference>
<dbReference type="FunFam" id="3.40.50.300:FF:000134">
    <property type="entry name" value="Iron-enterobactin ABC transporter ATP-binding protein"/>
    <property type="match status" value="1"/>
</dbReference>
<dbReference type="InterPro" id="IPR050153">
    <property type="entry name" value="Metal_Ion_Import_ABC"/>
</dbReference>
<evidence type="ECO:0000256" key="2">
    <source>
        <dbReference type="ARBA" id="ARBA00022448"/>
    </source>
</evidence>
<keyword evidence="4" id="KW-0067">ATP-binding</keyword>
<dbReference type="Pfam" id="PF00005">
    <property type="entry name" value="ABC_tran"/>
    <property type="match status" value="1"/>
</dbReference>
<sequence length="252" mass="27784">MIEVRDLTLGYFDAPPVLQQVSLRVGRGEVVNVLGPNGCGKTTLLRAILGFLPVPRRSVFLEGRPQEETSRRDLARTLAYVPQMHTGVFAYQVLDVVLMGRTARSPWLRFSAEDVDRAMTALEQVRMASYARKSYLELSGGQRQLVLIARALCQECSALVMDEPVTGLDYGNQFHLLELIGELSGSGPAIMLTTHHPEQAVYLGGRAILLKAGHVVADGPVSTTVTVPQIKELYNLPPRAQRWMHLTEPDAP</sequence>